<dbReference type="InterPro" id="IPR032466">
    <property type="entry name" value="Metal_Hydrolase"/>
</dbReference>
<dbReference type="AlphaFoldDB" id="A0A0B3W4H0"/>
<dbReference type="GO" id="GO:0016810">
    <property type="term" value="F:hydrolase activity, acting on carbon-nitrogen (but not peptide) bonds"/>
    <property type="evidence" value="ECO:0007669"/>
    <property type="project" value="InterPro"/>
</dbReference>
<dbReference type="SUPFAM" id="SSF51556">
    <property type="entry name" value="Metallo-dependent hydrolases"/>
    <property type="match status" value="1"/>
</dbReference>
<comment type="caution">
    <text evidence="2">The sequence shown here is derived from an EMBL/GenBank/DDBJ whole genome shotgun (WGS) entry which is preliminary data.</text>
</comment>
<proteinExistence type="predicted"/>
<dbReference type="OrthoDB" id="9767366at2"/>
<dbReference type="Gene3D" id="3.20.20.140">
    <property type="entry name" value="Metal-dependent hydrolases"/>
    <property type="match status" value="1"/>
</dbReference>
<dbReference type="CDD" id="cd01300">
    <property type="entry name" value="YtcJ_like"/>
    <property type="match status" value="1"/>
</dbReference>
<dbReference type="EMBL" id="JWHR01000079">
    <property type="protein sequence ID" value="KHS57302.1"/>
    <property type="molecule type" value="Genomic_DNA"/>
</dbReference>
<gene>
    <name evidence="2" type="ORF">QX51_08655</name>
</gene>
<dbReference type="InterPro" id="IPR013108">
    <property type="entry name" value="Amidohydro_3"/>
</dbReference>
<evidence type="ECO:0000313" key="2">
    <source>
        <dbReference type="EMBL" id="KHS57302.1"/>
    </source>
</evidence>
<dbReference type="InterPro" id="IPR011059">
    <property type="entry name" value="Metal-dep_hydrolase_composite"/>
</dbReference>
<dbReference type="PANTHER" id="PTHR22642:SF2">
    <property type="entry name" value="PROTEIN LONG AFTER FAR-RED 3"/>
    <property type="match status" value="1"/>
</dbReference>
<name>A0A0B3W4H0_9FIRM</name>
<dbReference type="InterPro" id="IPR033932">
    <property type="entry name" value="YtcJ-like"/>
</dbReference>
<dbReference type="PANTHER" id="PTHR22642">
    <property type="entry name" value="IMIDAZOLONEPROPIONASE"/>
    <property type="match status" value="1"/>
</dbReference>
<dbReference type="Proteomes" id="UP000031189">
    <property type="component" value="Unassembled WGS sequence"/>
</dbReference>
<dbReference type="STRING" id="1577792.QX51_08655"/>
<dbReference type="Gene3D" id="3.10.310.70">
    <property type="match status" value="1"/>
</dbReference>
<reference evidence="2 3" key="1">
    <citation type="submission" date="2014-12" db="EMBL/GenBank/DDBJ databases">
        <title>Draft genome sequence of Terrisporobacter sp. 08-306576, isolated from the blood culture of a bacteremia patient.</title>
        <authorList>
            <person name="Lund L.C."/>
            <person name="Sydenham T.V."/>
            <person name="Hogh S.V."/>
            <person name="Skov M.N."/>
            <person name="Kemp M."/>
            <person name="Justesen U.S."/>
        </authorList>
    </citation>
    <scope>NUCLEOTIDE SEQUENCE [LARGE SCALE GENOMIC DNA]</scope>
    <source>
        <strain evidence="2 3">08-306576</strain>
    </source>
</reference>
<sequence length="536" mass="60132">MKSTIYLNGNIITVDENMPSAEAVFVKDGIIEFVGAKEEALRLADDNTVTKDLNGATLLPGFLDPHSHIGNVAPFMSFKYVAAPPIGTTTSIEVMKEQVREFIKEKDIKPGEWVIAYGYNDAELAEKRHPNKFDLDEISTEHNVMVVHASLHMAAINSRLLEVMNFNENTPNPEGGVIARVEGSNEPNGYLEETAMRMVYFSMRQPDMDGMVANMIEAQKMYASHGITTAQDGATLENIEALCRETARRDEMLIDVVGYNMIENDVNVTEYKNGFRIGGAKLLLDGSPQGKTAWLTKPYHVVPEGEKEDYCAYPTFTDEEVYGFCKKAIENNIQLLTHMNGDAAIDQFLNAYEKAMEDTGLTPELRPVLIHCQTVREDQLDRIANAKVEMIPSYFVDHTFFWGDWHIDSVLGEERAFKISPLKSSLNRNIKWTLHQDTPVLPPNMLRTINCAVNRNTLSGRIIGEAERVTPMDAIKGITINAAYQYFEEDKKGSITPGKLADLVILDKNPLEVDPATIKDIQVLETIKEDKTIYKK</sequence>
<organism evidence="2 3">
    <name type="scientific">Terrisporobacter othiniensis</name>
    <dbReference type="NCBI Taxonomy" id="1577792"/>
    <lineage>
        <taxon>Bacteria</taxon>
        <taxon>Bacillati</taxon>
        <taxon>Bacillota</taxon>
        <taxon>Clostridia</taxon>
        <taxon>Peptostreptococcales</taxon>
        <taxon>Peptostreptococcaceae</taxon>
        <taxon>Terrisporobacter</taxon>
    </lineage>
</organism>
<dbReference type="RefSeq" id="WP_039679513.1">
    <property type="nucleotide sequence ID" value="NZ_JAWGXO010000007.1"/>
</dbReference>
<dbReference type="Pfam" id="PF07969">
    <property type="entry name" value="Amidohydro_3"/>
    <property type="match status" value="1"/>
</dbReference>
<protein>
    <recommendedName>
        <fullName evidence="1">Amidohydrolase 3 domain-containing protein</fullName>
    </recommendedName>
</protein>
<dbReference type="SUPFAM" id="SSF51338">
    <property type="entry name" value="Composite domain of metallo-dependent hydrolases"/>
    <property type="match status" value="1"/>
</dbReference>
<feature type="domain" description="Amidohydrolase 3" evidence="1">
    <location>
        <begin position="52"/>
        <end position="534"/>
    </location>
</feature>
<dbReference type="Gene3D" id="2.30.40.10">
    <property type="entry name" value="Urease, subunit C, domain 1"/>
    <property type="match status" value="1"/>
</dbReference>
<keyword evidence="3" id="KW-1185">Reference proteome</keyword>
<accession>A0A0B3W4H0</accession>
<evidence type="ECO:0000313" key="3">
    <source>
        <dbReference type="Proteomes" id="UP000031189"/>
    </source>
</evidence>
<evidence type="ECO:0000259" key="1">
    <source>
        <dbReference type="Pfam" id="PF07969"/>
    </source>
</evidence>